<dbReference type="OrthoDB" id="10331080at2759"/>
<organism evidence="2 3">
    <name type="scientific">Teratosphaeria nubilosa</name>
    <dbReference type="NCBI Taxonomy" id="161662"/>
    <lineage>
        <taxon>Eukaryota</taxon>
        <taxon>Fungi</taxon>
        <taxon>Dikarya</taxon>
        <taxon>Ascomycota</taxon>
        <taxon>Pezizomycotina</taxon>
        <taxon>Dothideomycetes</taxon>
        <taxon>Dothideomycetidae</taxon>
        <taxon>Mycosphaerellales</taxon>
        <taxon>Teratosphaeriaceae</taxon>
        <taxon>Teratosphaeria</taxon>
    </lineage>
</organism>
<reference evidence="2" key="1">
    <citation type="journal article" date="2020" name="Stud. Mycol.">
        <title>101 Dothideomycetes genomes: a test case for predicting lifestyles and emergence of pathogens.</title>
        <authorList>
            <person name="Haridas S."/>
            <person name="Albert R."/>
            <person name="Binder M."/>
            <person name="Bloem J."/>
            <person name="Labutti K."/>
            <person name="Salamov A."/>
            <person name="Andreopoulos B."/>
            <person name="Baker S."/>
            <person name="Barry K."/>
            <person name="Bills G."/>
            <person name="Bluhm B."/>
            <person name="Cannon C."/>
            <person name="Castanera R."/>
            <person name="Culley D."/>
            <person name="Daum C."/>
            <person name="Ezra D."/>
            <person name="Gonzalez J."/>
            <person name="Henrissat B."/>
            <person name="Kuo A."/>
            <person name="Liang C."/>
            <person name="Lipzen A."/>
            <person name="Lutzoni F."/>
            <person name="Magnuson J."/>
            <person name="Mondo S."/>
            <person name="Nolan M."/>
            <person name="Ohm R."/>
            <person name="Pangilinan J."/>
            <person name="Park H.-J."/>
            <person name="Ramirez L."/>
            <person name="Alfaro M."/>
            <person name="Sun H."/>
            <person name="Tritt A."/>
            <person name="Yoshinaga Y."/>
            <person name="Zwiers L.-H."/>
            <person name="Turgeon B."/>
            <person name="Goodwin S."/>
            <person name="Spatafora J."/>
            <person name="Crous P."/>
            <person name="Grigoriev I."/>
        </authorList>
    </citation>
    <scope>NUCLEOTIDE SEQUENCE</scope>
    <source>
        <strain evidence="2">CBS 116005</strain>
    </source>
</reference>
<keyword evidence="3" id="KW-1185">Reference proteome</keyword>
<proteinExistence type="predicted"/>
<accession>A0A6G1L2Q2</accession>
<dbReference type="EMBL" id="ML995870">
    <property type="protein sequence ID" value="KAF2766524.1"/>
    <property type="molecule type" value="Genomic_DNA"/>
</dbReference>
<evidence type="ECO:0000256" key="1">
    <source>
        <dbReference type="SAM" id="SignalP"/>
    </source>
</evidence>
<protein>
    <submittedName>
        <fullName evidence="2">Uncharacterized protein</fullName>
    </submittedName>
</protein>
<evidence type="ECO:0000313" key="2">
    <source>
        <dbReference type="EMBL" id="KAF2766524.1"/>
    </source>
</evidence>
<keyword evidence="1" id="KW-0732">Signal</keyword>
<dbReference type="Proteomes" id="UP000799436">
    <property type="component" value="Unassembled WGS sequence"/>
</dbReference>
<name>A0A6G1L2Q2_9PEZI</name>
<evidence type="ECO:0000313" key="3">
    <source>
        <dbReference type="Proteomes" id="UP000799436"/>
    </source>
</evidence>
<feature type="signal peptide" evidence="1">
    <location>
        <begin position="1"/>
        <end position="21"/>
    </location>
</feature>
<gene>
    <name evidence="2" type="ORF">EJ03DRAFT_177114</name>
</gene>
<feature type="chain" id="PRO_5026002480" evidence="1">
    <location>
        <begin position="22"/>
        <end position="152"/>
    </location>
</feature>
<sequence length="152" mass="16106">MLSRLTLTTGLLAFLAATVSALPPCGPEYGFNEKTGLWDCYYWDLQDYVGNVAGKFTFSITGEAESGLPAFAAQCTSSGGTSDFHECDVSSGSVKVSAYLTPEGALAEGLGTMHVKVDFGDATYSSTDPNVSFNEGQSPEYGFNMYPDTKEG</sequence>
<dbReference type="AlphaFoldDB" id="A0A6G1L2Q2"/>